<evidence type="ECO:0000313" key="2">
    <source>
        <dbReference type="EMBL" id="MFG6111360.1"/>
    </source>
</evidence>
<dbReference type="InterPro" id="IPR002816">
    <property type="entry name" value="TraB/PrgY/GumN_fam"/>
</dbReference>
<keyword evidence="1" id="KW-0732">Signal</keyword>
<dbReference type="Proteomes" id="UP001605261">
    <property type="component" value="Unassembled WGS sequence"/>
</dbReference>
<keyword evidence="3" id="KW-1185">Reference proteome</keyword>
<proteinExistence type="predicted"/>
<feature type="chain" id="PRO_5045891507" evidence="1">
    <location>
        <begin position="26"/>
        <end position="341"/>
    </location>
</feature>
<dbReference type="Pfam" id="PF01963">
    <property type="entry name" value="TraB_PrgY_gumN"/>
    <property type="match status" value="1"/>
</dbReference>
<evidence type="ECO:0000313" key="3">
    <source>
        <dbReference type="Proteomes" id="UP001605261"/>
    </source>
</evidence>
<dbReference type="CDD" id="cd14788">
    <property type="entry name" value="GumN"/>
    <property type="match status" value="1"/>
</dbReference>
<accession>A0ABW7D2C3</accession>
<feature type="signal peptide" evidence="1">
    <location>
        <begin position="1"/>
        <end position="25"/>
    </location>
</feature>
<organism evidence="2 3">
    <name type="scientific">Stenotrophomonas nematodicola</name>
    <dbReference type="NCBI Taxonomy" id="2656746"/>
    <lineage>
        <taxon>Bacteria</taxon>
        <taxon>Pseudomonadati</taxon>
        <taxon>Pseudomonadota</taxon>
        <taxon>Gammaproteobacteria</taxon>
        <taxon>Lysobacterales</taxon>
        <taxon>Lysobacteraceae</taxon>
        <taxon>Stenotrophomonas</taxon>
    </lineage>
</organism>
<name>A0ABW7D2C3_9GAMM</name>
<gene>
    <name evidence="2" type="ORF">ACEU0G_001689</name>
</gene>
<evidence type="ECO:0000256" key="1">
    <source>
        <dbReference type="SAM" id="SignalP"/>
    </source>
</evidence>
<protein>
    <submittedName>
        <fullName evidence="2">TraB/GumN family protein</fullName>
    </submittedName>
</protein>
<dbReference type="EMBL" id="JBHGCJ010000020">
    <property type="protein sequence ID" value="MFG6111360.1"/>
    <property type="molecule type" value="Genomic_DNA"/>
</dbReference>
<sequence length="341" mass="36576">MASAAWARTTVAVSMAMLCAAGINAQPAPPAAAGQAAVVDLAPVVVSGVQPGPGMWKVTARDGHVLWILGTVSPLPAKLDWRADEVEAVVASADEVLGPPGWTLDADVGFFKGLTLLPSAMKAAHDPQGRRLEEILPAATYTRWLALKQRYLGRDRGVEKDRPLVAATRLYTEALKSVGLGRGSPVSAVLDKAYKARGLKPVVTRVVIRVDDPRQALKEARASPLQDVQCLERTLDVVEHQLPLLVERANAWSMGDTEALQRLALQSQYDACVGAIAESPFGRRRGLAAVDRQVADKWQQVARAALARNRTTFAVVPVHSLVAPEGYLARLQQAGYEVQAP</sequence>
<comment type="caution">
    <text evidence="2">The sequence shown here is derived from an EMBL/GenBank/DDBJ whole genome shotgun (WGS) entry which is preliminary data.</text>
</comment>
<dbReference type="RefSeq" id="WP_394164657.1">
    <property type="nucleotide sequence ID" value="NZ_JBHGCJ010000020.1"/>
</dbReference>
<reference evidence="2 3" key="1">
    <citation type="submission" date="2024-09" db="EMBL/GenBank/DDBJ databases">
        <authorList>
            <consortium name="All-Russian atlas of soil microorganisms"/>
            <consortium name="as a basis for the search for new antimicrobial producers and enzymes with unique properties"/>
            <person name="Sokolova E.A."/>
            <person name="Voronina E.N."/>
        </authorList>
    </citation>
    <scope>NUCLEOTIDE SEQUENCE [LARGE SCALE GENOMIC DNA]</scope>
    <source>
        <strain evidence="2 3">AF-22b-331.1</strain>
    </source>
</reference>